<dbReference type="PROSITE" id="PS51257">
    <property type="entry name" value="PROKAR_LIPOPROTEIN"/>
    <property type="match status" value="1"/>
</dbReference>
<evidence type="ECO:0000256" key="9">
    <source>
        <dbReference type="PROSITE-ProRule" id="PRU00192"/>
    </source>
</evidence>
<dbReference type="Pfam" id="PF00018">
    <property type="entry name" value="SH3_1"/>
    <property type="match status" value="1"/>
</dbReference>
<sequence>MPTNFKRVVSNPIFGGTLVLMFAGLIVSLACAATQPVYIAATTWFMIVYLLKLAVALVWAVASGALHRYRLALLTMIGVGLSLNVGHIGYYINASIGALQAMSAGLIFAEITLFFWVLVLGSGPGTYLAELTGTGSEMRSMGYGGSGGEHSMSRVSNYRHTVNSNTNSGGGGSIADYYTSELNQSTVSGKGAETTSIVYKARALYPYDANPDDPNEVSITKEEIMLVIDDSGKWWQVKKEDGSVGIAPSNYLARISS</sequence>
<organism evidence="12 13">
    <name type="scientific">Coemansia pectinata</name>
    <dbReference type="NCBI Taxonomy" id="1052879"/>
    <lineage>
        <taxon>Eukaryota</taxon>
        <taxon>Fungi</taxon>
        <taxon>Fungi incertae sedis</taxon>
        <taxon>Zoopagomycota</taxon>
        <taxon>Kickxellomycotina</taxon>
        <taxon>Kickxellomycetes</taxon>
        <taxon>Kickxellales</taxon>
        <taxon>Kickxellaceae</taxon>
        <taxon>Coemansia</taxon>
    </lineage>
</organism>
<protein>
    <submittedName>
        <fullName evidence="12">Transmembrane osmosensor</fullName>
    </submittedName>
</protein>
<keyword evidence="6 10" id="KW-1133">Transmembrane helix</keyword>
<dbReference type="SUPFAM" id="SSF50044">
    <property type="entry name" value="SH3-domain"/>
    <property type="match status" value="1"/>
</dbReference>
<feature type="transmembrane region" description="Helical" evidence="10">
    <location>
        <begin position="98"/>
        <end position="119"/>
    </location>
</feature>
<dbReference type="CDD" id="cd11855">
    <property type="entry name" value="SH3_Sho1p"/>
    <property type="match status" value="1"/>
</dbReference>
<keyword evidence="8 10" id="KW-0472">Membrane</keyword>
<dbReference type="AlphaFoldDB" id="A0A9W8GU79"/>
<evidence type="ECO:0000256" key="4">
    <source>
        <dbReference type="ARBA" id="ARBA00022475"/>
    </source>
</evidence>
<evidence type="ECO:0000313" key="12">
    <source>
        <dbReference type="EMBL" id="KAJ2753043.1"/>
    </source>
</evidence>
<dbReference type="PROSITE" id="PS50002">
    <property type="entry name" value="SH3"/>
    <property type="match status" value="1"/>
</dbReference>
<gene>
    <name evidence="12" type="primary">SHO1</name>
    <name evidence="12" type="ORF">GGI19_003417</name>
</gene>
<evidence type="ECO:0000256" key="10">
    <source>
        <dbReference type="SAM" id="Phobius"/>
    </source>
</evidence>
<evidence type="ECO:0000256" key="5">
    <source>
        <dbReference type="ARBA" id="ARBA00022692"/>
    </source>
</evidence>
<evidence type="ECO:0000256" key="6">
    <source>
        <dbReference type="ARBA" id="ARBA00022989"/>
    </source>
</evidence>
<dbReference type="SMART" id="SM00326">
    <property type="entry name" value="SH3"/>
    <property type="match status" value="1"/>
</dbReference>
<keyword evidence="7" id="KW-0346">Stress response</keyword>
<dbReference type="Gene3D" id="2.30.30.40">
    <property type="entry name" value="SH3 Domains"/>
    <property type="match status" value="1"/>
</dbReference>
<dbReference type="EMBL" id="JANBUH010000225">
    <property type="protein sequence ID" value="KAJ2753043.1"/>
    <property type="molecule type" value="Genomic_DNA"/>
</dbReference>
<dbReference type="InterPro" id="IPR035522">
    <property type="entry name" value="Sho1_SH3"/>
</dbReference>
<dbReference type="Proteomes" id="UP001140011">
    <property type="component" value="Unassembled WGS sequence"/>
</dbReference>
<dbReference type="InterPro" id="IPR036028">
    <property type="entry name" value="SH3-like_dom_sf"/>
</dbReference>
<evidence type="ECO:0000313" key="13">
    <source>
        <dbReference type="Proteomes" id="UP001140011"/>
    </source>
</evidence>
<name>A0A9W8GU79_9FUNG</name>
<accession>A0A9W8GU79</accession>
<keyword evidence="5 10" id="KW-0812">Transmembrane</keyword>
<evidence type="ECO:0000259" key="11">
    <source>
        <dbReference type="PROSITE" id="PS50002"/>
    </source>
</evidence>
<proteinExistence type="inferred from homology"/>
<feature type="transmembrane region" description="Helical" evidence="10">
    <location>
        <begin position="71"/>
        <end position="92"/>
    </location>
</feature>
<comment type="caution">
    <text evidence="12">The sequence shown here is derived from an EMBL/GenBank/DDBJ whole genome shotgun (WGS) entry which is preliminary data.</text>
</comment>
<dbReference type="PRINTS" id="PR00452">
    <property type="entry name" value="SH3DOMAIN"/>
</dbReference>
<comment type="subcellular location">
    <subcellularLocation>
        <location evidence="1">Cell membrane</location>
        <topology evidence="1">Multi-pass membrane protein</topology>
    </subcellularLocation>
</comment>
<evidence type="ECO:0000256" key="8">
    <source>
        <dbReference type="ARBA" id="ARBA00023136"/>
    </source>
</evidence>
<feature type="transmembrane region" description="Helical" evidence="10">
    <location>
        <begin position="42"/>
        <end position="62"/>
    </location>
</feature>
<evidence type="ECO:0000256" key="7">
    <source>
        <dbReference type="ARBA" id="ARBA00023016"/>
    </source>
</evidence>
<keyword evidence="3 9" id="KW-0728">SH3 domain</keyword>
<keyword evidence="13" id="KW-1185">Reference proteome</keyword>
<evidence type="ECO:0000256" key="2">
    <source>
        <dbReference type="ARBA" id="ARBA00009739"/>
    </source>
</evidence>
<comment type="similarity">
    <text evidence="2">Belongs to the SHO1 family.</text>
</comment>
<dbReference type="OrthoDB" id="5983572at2759"/>
<evidence type="ECO:0000256" key="3">
    <source>
        <dbReference type="ARBA" id="ARBA00022443"/>
    </source>
</evidence>
<feature type="domain" description="SH3" evidence="11">
    <location>
        <begin position="196"/>
        <end position="257"/>
    </location>
</feature>
<reference evidence="12" key="1">
    <citation type="submission" date="2022-07" db="EMBL/GenBank/DDBJ databases">
        <title>Phylogenomic reconstructions and comparative analyses of Kickxellomycotina fungi.</title>
        <authorList>
            <person name="Reynolds N.K."/>
            <person name="Stajich J.E."/>
            <person name="Barry K."/>
            <person name="Grigoriev I.V."/>
            <person name="Crous P."/>
            <person name="Smith M.E."/>
        </authorList>
    </citation>
    <scope>NUCLEOTIDE SEQUENCE</scope>
    <source>
        <strain evidence="12">BCRC 34297</strain>
    </source>
</reference>
<keyword evidence="4" id="KW-1003">Cell membrane</keyword>
<dbReference type="InterPro" id="IPR001452">
    <property type="entry name" value="SH3_domain"/>
</dbReference>
<dbReference type="GO" id="GO:0005886">
    <property type="term" value="C:plasma membrane"/>
    <property type="evidence" value="ECO:0007669"/>
    <property type="project" value="UniProtKB-SubCell"/>
</dbReference>
<evidence type="ECO:0000256" key="1">
    <source>
        <dbReference type="ARBA" id="ARBA00004651"/>
    </source>
</evidence>